<dbReference type="GO" id="GO:0003725">
    <property type="term" value="F:double-stranded RNA binding"/>
    <property type="evidence" value="ECO:0007669"/>
    <property type="project" value="InterPro"/>
</dbReference>
<protein>
    <recommendedName>
        <fullName evidence="10">L-threonylcarbamoyladenylate synthase</fullName>
        <ecNumber evidence="3">2.7.7.87</ecNumber>
    </recommendedName>
    <alternativeName>
        <fullName evidence="10">L-threonylcarbamoyladenylate synthase</fullName>
    </alternativeName>
</protein>
<dbReference type="InterPro" id="IPR017945">
    <property type="entry name" value="DHBP_synth_RibB-like_a/b_dom"/>
</dbReference>
<dbReference type="InterPro" id="IPR050156">
    <property type="entry name" value="TC-AMP_synthase_SUA5"/>
</dbReference>
<evidence type="ECO:0000313" key="15">
    <source>
        <dbReference type="Proteomes" id="UP000190652"/>
    </source>
</evidence>
<dbReference type="PANTHER" id="PTHR17490">
    <property type="entry name" value="SUA5"/>
    <property type="match status" value="1"/>
</dbReference>
<dbReference type="EMBL" id="NCVD01000009">
    <property type="protein sequence ID" value="ORO91351.1"/>
    <property type="molecule type" value="Genomic_DNA"/>
</dbReference>
<keyword evidence="6" id="KW-0819">tRNA processing</keyword>
<evidence type="ECO:0000259" key="12">
    <source>
        <dbReference type="PROSITE" id="PS51163"/>
    </source>
</evidence>
<evidence type="ECO:0000313" key="16">
    <source>
        <dbReference type="Proteomes" id="UP000193849"/>
    </source>
</evidence>
<evidence type="ECO:0000256" key="1">
    <source>
        <dbReference type="ARBA" id="ARBA00004496"/>
    </source>
</evidence>
<evidence type="ECO:0000256" key="11">
    <source>
        <dbReference type="ARBA" id="ARBA00048366"/>
    </source>
</evidence>
<comment type="caution">
    <text evidence="13">The sequence shown here is derived from an EMBL/GenBank/DDBJ whole genome shotgun (WGS) entry which is preliminary data.</text>
</comment>
<comment type="similarity">
    <text evidence="2">Belongs to the SUA5 family.</text>
</comment>
<evidence type="ECO:0000256" key="6">
    <source>
        <dbReference type="ARBA" id="ARBA00022694"/>
    </source>
</evidence>
<evidence type="ECO:0000256" key="9">
    <source>
        <dbReference type="ARBA" id="ARBA00022840"/>
    </source>
</evidence>
<feature type="domain" description="YrdC-like" evidence="12">
    <location>
        <begin position="8"/>
        <end position="198"/>
    </location>
</feature>
<dbReference type="GO" id="GO:0005737">
    <property type="term" value="C:cytoplasm"/>
    <property type="evidence" value="ECO:0007669"/>
    <property type="project" value="UniProtKB-SubCell"/>
</dbReference>
<dbReference type="EMBL" id="MUYO01000001">
    <property type="protein sequence ID" value="OOS18801.1"/>
    <property type="molecule type" value="Genomic_DNA"/>
</dbReference>
<evidence type="ECO:0000256" key="2">
    <source>
        <dbReference type="ARBA" id="ARBA00007663"/>
    </source>
</evidence>
<dbReference type="GO" id="GO:0006450">
    <property type="term" value="P:regulation of translational fidelity"/>
    <property type="evidence" value="ECO:0007669"/>
    <property type="project" value="TreeGrafter"/>
</dbReference>
<dbReference type="PROSITE" id="PS51163">
    <property type="entry name" value="YRDC"/>
    <property type="match status" value="1"/>
</dbReference>
<dbReference type="GO" id="GO:0000049">
    <property type="term" value="F:tRNA binding"/>
    <property type="evidence" value="ECO:0007669"/>
    <property type="project" value="TreeGrafter"/>
</dbReference>
<dbReference type="PANTHER" id="PTHR17490:SF16">
    <property type="entry name" value="THREONYLCARBAMOYL-AMP SYNTHASE"/>
    <property type="match status" value="1"/>
</dbReference>
<reference evidence="14" key="3">
    <citation type="submission" date="2017-04" db="EMBL/GenBank/DDBJ databases">
        <authorList>
            <person name="Afonso C.L."/>
            <person name="Miller P.J."/>
            <person name="Scott M.A."/>
            <person name="Spackman E."/>
            <person name="Goraichik I."/>
            <person name="Dimitrov K.M."/>
            <person name="Suarez D.L."/>
            <person name="Swayne D.E."/>
        </authorList>
    </citation>
    <scope>NUCLEOTIDE SEQUENCE</scope>
    <source>
        <strain evidence="14">RH_777_07</strain>
    </source>
</reference>
<keyword evidence="4" id="KW-0963">Cytoplasm</keyword>
<dbReference type="GO" id="GO:0005524">
    <property type="term" value="F:ATP binding"/>
    <property type="evidence" value="ECO:0007669"/>
    <property type="project" value="UniProtKB-KW"/>
</dbReference>
<dbReference type="AlphaFoldDB" id="A0A1T0C9P5"/>
<keyword evidence="9" id="KW-0067">ATP-binding</keyword>
<name>A0A1T0C9P5_STRMT</name>
<evidence type="ECO:0000256" key="4">
    <source>
        <dbReference type="ARBA" id="ARBA00022490"/>
    </source>
</evidence>
<dbReference type="SUPFAM" id="SSF55821">
    <property type="entry name" value="YrdC/RibB"/>
    <property type="match status" value="1"/>
</dbReference>
<keyword evidence="8" id="KW-0547">Nucleotide-binding</keyword>
<reference evidence="13 15" key="2">
    <citation type="submission" date="2017-02" db="EMBL/GenBank/DDBJ databases">
        <title>Draft genome sequence of Streptococcus mitis CCUG 63687.</title>
        <authorList>
            <person name="Salva-Serra F."/>
            <person name="Engstrom-Jakobsson H."/>
            <person name="Thorell K."/>
            <person name="Jaen-Luchoro D."/>
            <person name="Gonzales-Siles L."/>
            <person name="Karlsson R."/>
            <person name="Yazdan S."/>
            <person name="Boulund F."/>
            <person name="Johnning A."/>
            <person name="Engstrand L."/>
            <person name="Kristiansson E."/>
            <person name="Moore E."/>
        </authorList>
    </citation>
    <scope>NUCLEOTIDE SEQUENCE [LARGE SCALE GENOMIC DNA]</scope>
    <source>
        <strain evidence="13 15">CCUG 63687</strain>
    </source>
</reference>
<evidence type="ECO:0000256" key="7">
    <source>
        <dbReference type="ARBA" id="ARBA00022695"/>
    </source>
</evidence>
<evidence type="ECO:0000256" key="3">
    <source>
        <dbReference type="ARBA" id="ARBA00012584"/>
    </source>
</evidence>
<keyword evidence="7" id="KW-0548">Nucleotidyltransferase</keyword>
<dbReference type="Proteomes" id="UP000190652">
    <property type="component" value="Unassembled WGS sequence"/>
</dbReference>
<evidence type="ECO:0000256" key="10">
    <source>
        <dbReference type="ARBA" id="ARBA00029774"/>
    </source>
</evidence>
<comment type="subcellular location">
    <subcellularLocation>
        <location evidence="1">Cytoplasm</location>
    </subcellularLocation>
</comment>
<dbReference type="Gene3D" id="3.90.870.10">
    <property type="entry name" value="DHBP synthase"/>
    <property type="match status" value="1"/>
</dbReference>
<keyword evidence="5" id="KW-0808">Transferase</keyword>
<sequence>MKILELNQENLEILKSKLNAGYPIIVPTDTNYNLCCLPDNRMAINRIFEYKIRPKNKPLSIFMSNPNDWEKYGKTSQTNLMKLLVDEFWPGALNIVVENISPFHYAINDSSTISLGCVQNEVFREFVEYLGGVVAITSANISGTADDLLITEEVADEHMGDKVDYLLKSNVESLATKSSTIIKVNDIGTVTILREGDISKKEIQNVLQKEGYVIEK</sequence>
<accession>A0A1T0C9P5</accession>
<dbReference type="Pfam" id="PF01300">
    <property type="entry name" value="Sua5_yciO_yrdC"/>
    <property type="match status" value="1"/>
</dbReference>
<dbReference type="GO" id="GO:0008033">
    <property type="term" value="P:tRNA processing"/>
    <property type="evidence" value="ECO:0007669"/>
    <property type="project" value="UniProtKB-KW"/>
</dbReference>
<dbReference type="Proteomes" id="UP000193849">
    <property type="component" value="Unassembled WGS sequence"/>
</dbReference>
<reference evidence="14 16" key="1">
    <citation type="journal article" date="2016" name="Eur. J. Clin. Microbiol. Infect. Dis.">
        <title>Whole genome sequencing as a tool for phylogenetic analysis of clinical strains of Mitis group streptococci.</title>
        <authorList>
            <person name="Rasmussen L.H."/>
            <person name="Dargis R."/>
            <person name="Hojholt K."/>
            <person name="Christensen J.J."/>
            <person name="Skovgaard O."/>
            <person name="Justesen U.S."/>
            <person name="Rosenvinge F.S."/>
            <person name="Moser C."/>
            <person name="Lukjancenko O."/>
            <person name="Rasmussen S."/>
            <person name="Nielsen X.C."/>
        </authorList>
    </citation>
    <scope>NUCLEOTIDE SEQUENCE [LARGE SCALE GENOMIC DNA]</scope>
    <source>
        <strain evidence="14 16">RH_777_07</strain>
    </source>
</reference>
<proteinExistence type="inferred from homology"/>
<evidence type="ECO:0000256" key="5">
    <source>
        <dbReference type="ARBA" id="ARBA00022679"/>
    </source>
</evidence>
<evidence type="ECO:0000256" key="8">
    <source>
        <dbReference type="ARBA" id="ARBA00022741"/>
    </source>
</evidence>
<dbReference type="GO" id="GO:0061710">
    <property type="term" value="F:L-threonylcarbamoyladenylate synthase"/>
    <property type="evidence" value="ECO:0007669"/>
    <property type="project" value="UniProtKB-EC"/>
</dbReference>
<dbReference type="EC" id="2.7.7.87" evidence="3"/>
<comment type="catalytic activity">
    <reaction evidence="11">
        <text>L-threonine + hydrogencarbonate + ATP = L-threonylcarbamoyladenylate + diphosphate + H2O</text>
        <dbReference type="Rhea" id="RHEA:36407"/>
        <dbReference type="ChEBI" id="CHEBI:15377"/>
        <dbReference type="ChEBI" id="CHEBI:17544"/>
        <dbReference type="ChEBI" id="CHEBI:30616"/>
        <dbReference type="ChEBI" id="CHEBI:33019"/>
        <dbReference type="ChEBI" id="CHEBI:57926"/>
        <dbReference type="ChEBI" id="CHEBI:73682"/>
        <dbReference type="EC" id="2.7.7.87"/>
    </reaction>
</comment>
<dbReference type="RefSeq" id="WP_078352169.1">
    <property type="nucleotide sequence ID" value="NZ_JALDUX010000006.1"/>
</dbReference>
<gene>
    <name evidence="13" type="ORF">B0686_02290</name>
    <name evidence="14" type="ORF">B7702_01250</name>
</gene>
<dbReference type="InterPro" id="IPR006070">
    <property type="entry name" value="Sua5-like_dom"/>
</dbReference>
<evidence type="ECO:0000313" key="14">
    <source>
        <dbReference type="EMBL" id="ORO91351.1"/>
    </source>
</evidence>
<organism evidence="13 15">
    <name type="scientific">Streptococcus mitis</name>
    <dbReference type="NCBI Taxonomy" id="28037"/>
    <lineage>
        <taxon>Bacteria</taxon>
        <taxon>Bacillati</taxon>
        <taxon>Bacillota</taxon>
        <taxon>Bacilli</taxon>
        <taxon>Lactobacillales</taxon>
        <taxon>Streptococcaceae</taxon>
        <taxon>Streptococcus</taxon>
        <taxon>Streptococcus mitis group</taxon>
    </lineage>
</organism>
<evidence type="ECO:0000313" key="13">
    <source>
        <dbReference type="EMBL" id="OOS18801.1"/>
    </source>
</evidence>